<accession>A0A409WCU2</accession>
<dbReference type="PANTHER" id="PTHR38696:SF1">
    <property type="entry name" value="MEDIATOR OF RNA POLYMERASE II TRANSCRIPTION SUBUNIT 13"/>
    <property type="match status" value="1"/>
</dbReference>
<feature type="region of interest" description="Disordered" evidence="1">
    <location>
        <begin position="121"/>
        <end position="157"/>
    </location>
</feature>
<organism evidence="2 3">
    <name type="scientific">Gymnopilus dilepis</name>
    <dbReference type="NCBI Taxonomy" id="231916"/>
    <lineage>
        <taxon>Eukaryota</taxon>
        <taxon>Fungi</taxon>
        <taxon>Dikarya</taxon>
        <taxon>Basidiomycota</taxon>
        <taxon>Agaricomycotina</taxon>
        <taxon>Agaricomycetes</taxon>
        <taxon>Agaricomycetidae</taxon>
        <taxon>Agaricales</taxon>
        <taxon>Agaricineae</taxon>
        <taxon>Hymenogastraceae</taxon>
        <taxon>Gymnopilus</taxon>
    </lineage>
</organism>
<dbReference type="EMBL" id="NHYE01005171">
    <property type="protein sequence ID" value="PPQ76334.1"/>
    <property type="molecule type" value="Genomic_DNA"/>
</dbReference>
<comment type="caution">
    <text evidence="2">The sequence shown here is derived from an EMBL/GenBank/DDBJ whole genome shotgun (WGS) entry which is preliminary data.</text>
</comment>
<gene>
    <name evidence="2" type="ORF">CVT26_008962</name>
</gene>
<dbReference type="OrthoDB" id="3255427at2759"/>
<proteinExistence type="predicted"/>
<feature type="compositionally biased region" description="Low complexity" evidence="1">
    <location>
        <begin position="86"/>
        <end position="99"/>
    </location>
</feature>
<evidence type="ECO:0000313" key="3">
    <source>
        <dbReference type="Proteomes" id="UP000284706"/>
    </source>
</evidence>
<feature type="region of interest" description="Disordered" evidence="1">
    <location>
        <begin position="18"/>
        <end position="55"/>
    </location>
</feature>
<protein>
    <submittedName>
        <fullName evidence="2">Uncharacterized protein</fullName>
    </submittedName>
</protein>
<evidence type="ECO:0000256" key="1">
    <source>
        <dbReference type="SAM" id="MobiDB-lite"/>
    </source>
</evidence>
<dbReference type="AlphaFoldDB" id="A0A409WCU2"/>
<feature type="compositionally biased region" description="Low complexity" evidence="1">
    <location>
        <begin position="32"/>
        <end position="42"/>
    </location>
</feature>
<reference evidence="2 3" key="1">
    <citation type="journal article" date="2018" name="Evol. Lett.">
        <title>Horizontal gene cluster transfer increased hallucinogenic mushroom diversity.</title>
        <authorList>
            <person name="Reynolds H.T."/>
            <person name="Vijayakumar V."/>
            <person name="Gluck-Thaler E."/>
            <person name="Korotkin H.B."/>
            <person name="Matheny P.B."/>
            <person name="Slot J.C."/>
        </authorList>
    </citation>
    <scope>NUCLEOTIDE SEQUENCE [LARGE SCALE GENOMIC DNA]</scope>
    <source>
        <strain evidence="2 3">SRW20</strain>
    </source>
</reference>
<dbReference type="InParanoid" id="A0A409WCU2"/>
<feature type="compositionally biased region" description="Polar residues" evidence="1">
    <location>
        <begin position="121"/>
        <end position="134"/>
    </location>
</feature>
<feature type="region of interest" description="Disordered" evidence="1">
    <location>
        <begin position="69"/>
        <end position="99"/>
    </location>
</feature>
<keyword evidence="3" id="KW-1185">Reference proteome</keyword>
<dbReference type="PANTHER" id="PTHR38696">
    <property type="entry name" value="MEDIATOR OF RNA POLYMERASE II TRANSCRIPTION SUBUNIT 13"/>
    <property type="match status" value="1"/>
</dbReference>
<sequence length="386" mass="43209">MQQQYSTYPPYYGQPMYPHTPYMGPTGPPGPSTGYPPFYGPQQPTPAPPTGSLPAPAMYSYDAAAYTMKPGQPAGPAPTRKHRRNQTTPATQPATPAAPLKSAMKKTMNVFNAAENALGRQFSNPFSNSQQNQAPPFPRPRVQSNPNKPQNAGKEPFHELDQPTLHMFLSFHNLNELHIEYIMLVGLEEMRKVIWPLWPDGIESDNLTGHTCVVKFRNTPWDLNGPNVRHAYKLIVEIFSLFQKRGYSFQTASNIASSTPRLIFQVTRPAPAEFFLAFFSHEGRKFTLINPPNRVDLSMGAHLRSALPNFNVVDNVVEDEIRVIEVKRRFINSSEVESSTVFIEVLRILSNLGFQLDATVPLSRKGSLGIRTTRELLVFRGITTTS</sequence>
<dbReference type="Proteomes" id="UP000284706">
    <property type="component" value="Unassembled WGS sequence"/>
</dbReference>
<evidence type="ECO:0000313" key="2">
    <source>
        <dbReference type="EMBL" id="PPQ76334.1"/>
    </source>
</evidence>
<name>A0A409WCU2_9AGAR</name>